<protein>
    <submittedName>
        <fullName evidence="2">Uncharacterized protein</fullName>
    </submittedName>
</protein>
<comment type="caution">
    <text evidence="2">The sequence shown here is derived from an EMBL/GenBank/DDBJ whole genome shotgun (WGS) entry which is preliminary data.</text>
</comment>
<name>A0A699JU89_TANCI</name>
<gene>
    <name evidence="2" type="ORF">Tci_630272</name>
</gene>
<feature type="region of interest" description="Disordered" evidence="1">
    <location>
        <begin position="58"/>
        <end position="82"/>
    </location>
</feature>
<feature type="non-terminal residue" evidence="2">
    <location>
        <position position="1"/>
    </location>
</feature>
<reference evidence="2" key="1">
    <citation type="journal article" date="2019" name="Sci. Rep.">
        <title>Draft genome of Tanacetum cinerariifolium, the natural source of mosquito coil.</title>
        <authorList>
            <person name="Yamashiro T."/>
            <person name="Shiraishi A."/>
            <person name="Satake H."/>
            <person name="Nakayama K."/>
        </authorList>
    </citation>
    <scope>NUCLEOTIDE SEQUENCE</scope>
</reference>
<accession>A0A699JU89</accession>
<proteinExistence type="predicted"/>
<sequence length="82" mass="8747">LDFSILDRSGRSSSCNIGVTLSTLSKPPCPQGLDFSILDRSGRSSSCNIGVTLSTLSKPPCPQDHTQSPRYAYTNTGTAVRQ</sequence>
<evidence type="ECO:0000313" key="2">
    <source>
        <dbReference type="EMBL" id="GFA58300.1"/>
    </source>
</evidence>
<organism evidence="2">
    <name type="scientific">Tanacetum cinerariifolium</name>
    <name type="common">Dalmatian daisy</name>
    <name type="synonym">Chrysanthemum cinerariifolium</name>
    <dbReference type="NCBI Taxonomy" id="118510"/>
    <lineage>
        <taxon>Eukaryota</taxon>
        <taxon>Viridiplantae</taxon>
        <taxon>Streptophyta</taxon>
        <taxon>Embryophyta</taxon>
        <taxon>Tracheophyta</taxon>
        <taxon>Spermatophyta</taxon>
        <taxon>Magnoliopsida</taxon>
        <taxon>eudicotyledons</taxon>
        <taxon>Gunneridae</taxon>
        <taxon>Pentapetalae</taxon>
        <taxon>asterids</taxon>
        <taxon>campanulids</taxon>
        <taxon>Asterales</taxon>
        <taxon>Asteraceae</taxon>
        <taxon>Asteroideae</taxon>
        <taxon>Anthemideae</taxon>
        <taxon>Anthemidinae</taxon>
        <taxon>Tanacetum</taxon>
    </lineage>
</organism>
<feature type="compositionally biased region" description="Polar residues" evidence="1">
    <location>
        <begin position="64"/>
        <end position="82"/>
    </location>
</feature>
<dbReference type="AlphaFoldDB" id="A0A699JU89"/>
<dbReference type="EMBL" id="BKCJ010449676">
    <property type="protein sequence ID" value="GFA58300.1"/>
    <property type="molecule type" value="Genomic_DNA"/>
</dbReference>
<evidence type="ECO:0000256" key="1">
    <source>
        <dbReference type="SAM" id="MobiDB-lite"/>
    </source>
</evidence>